<dbReference type="NCBIfam" id="TIGR00597">
    <property type="entry name" value="rad10"/>
    <property type="match status" value="1"/>
</dbReference>
<dbReference type="GO" id="GO:0003684">
    <property type="term" value="F:damaged DNA binding"/>
    <property type="evidence" value="ECO:0007669"/>
    <property type="project" value="InterPro"/>
</dbReference>
<dbReference type="CDD" id="cd22325">
    <property type="entry name" value="ERCC1_C-like"/>
    <property type="match status" value="1"/>
</dbReference>
<keyword evidence="6" id="KW-0539">Nucleus</keyword>
<dbReference type="AlphaFoldDB" id="A0A7M7G5C6"/>
<dbReference type="OrthoDB" id="10262814at2759"/>
<protein>
    <recommendedName>
        <fullName evidence="8">DNA excision repair protein ERCC-1</fullName>
    </recommendedName>
</protein>
<dbReference type="Pfam" id="PF03834">
    <property type="entry name" value="Rad10"/>
    <property type="match status" value="1"/>
</dbReference>
<dbReference type="KEGG" id="nvi:100120321"/>
<evidence type="ECO:0000256" key="9">
    <source>
        <dbReference type="SAM" id="MobiDB-lite"/>
    </source>
</evidence>
<accession>A0A7M7G5C6</accession>
<evidence type="ECO:0000256" key="5">
    <source>
        <dbReference type="ARBA" id="ARBA00023204"/>
    </source>
</evidence>
<evidence type="ECO:0000259" key="10">
    <source>
        <dbReference type="Pfam" id="PF03834"/>
    </source>
</evidence>
<dbReference type="GO" id="GO:0000110">
    <property type="term" value="C:nucleotide-excision repair factor 1 complex"/>
    <property type="evidence" value="ECO:0007669"/>
    <property type="project" value="TreeGrafter"/>
</dbReference>
<organism evidence="11 12">
    <name type="scientific">Nasonia vitripennis</name>
    <name type="common">Parasitic wasp</name>
    <dbReference type="NCBI Taxonomy" id="7425"/>
    <lineage>
        <taxon>Eukaryota</taxon>
        <taxon>Metazoa</taxon>
        <taxon>Ecdysozoa</taxon>
        <taxon>Arthropoda</taxon>
        <taxon>Hexapoda</taxon>
        <taxon>Insecta</taxon>
        <taxon>Pterygota</taxon>
        <taxon>Neoptera</taxon>
        <taxon>Endopterygota</taxon>
        <taxon>Hymenoptera</taxon>
        <taxon>Apocrita</taxon>
        <taxon>Proctotrupomorpha</taxon>
        <taxon>Chalcidoidea</taxon>
        <taxon>Pteromalidae</taxon>
        <taxon>Pteromalinae</taxon>
        <taxon>Nasonia</taxon>
    </lineage>
</organism>
<evidence type="ECO:0000256" key="1">
    <source>
        <dbReference type="ARBA" id="ARBA00004123"/>
    </source>
</evidence>
<dbReference type="FunFam" id="1.10.150.20:FF:000017">
    <property type="entry name" value="DNA excision repair protein ERCC-1"/>
    <property type="match status" value="1"/>
</dbReference>
<dbReference type="InterPro" id="IPR010994">
    <property type="entry name" value="RuvA_2-like"/>
</dbReference>
<feature type="compositionally biased region" description="Basic and acidic residues" evidence="9">
    <location>
        <begin position="1"/>
        <end position="21"/>
    </location>
</feature>
<feature type="compositionally biased region" description="Basic and acidic residues" evidence="9">
    <location>
        <begin position="40"/>
        <end position="52"/>
    </location>
</feature>
<dbReference type="FunFam" id="3.40.50.10130:FF:000001">
    <property type="entry name" value="DNA excision repair protein ERCC-1"/>
    <property type="match status" value="1"/>
</dbReference>
<dbReference type="InterPro" id="IPR004579">
    <property type="entry name" value="ERCC1/RAD10/SWI10"/>
</dbReference>
<dbReference type="GO" id="GO:0006312">
    <property type="term" value="P:mitotic recombination"/>
    <property type="evidence" value="ECO:0007669"/>
    <property type="project" value="TreeGrafter"/>
</dbReference>
<feature type="domain" description="ERCC1-like central" evidence="10">
    <location>
        <begin position="61"/>
        <end position="173"/>
    </location>
</feature>
<dbReference type="InterPro" id="IPR011335">
    <property type="entry name" value="Restrct_endonuc-II-like"/>
</dbReference>
<dbReference type="PANTHER" id="PTHR12749:SF0">
    <property type="entry name" value="DNA EXCISION REPAIR PROTEIN ERCC-1"/>
    <property type="match status" value="1"/>
</dbReference>
<evidence type="ECO:0000256" key="7">
    <source>
        <dbReference type="ARBA" id="ARBA00054210"/>
    </source>
</evidence>
<gene>
    <name evidence="11" type="primary">100120321</name>
</gene>
<comment type="similarity">
    <text evidence="2">Belongs to the ERCC1/RAD10/SWI10 family.</text>
</comment>
<dbReference type="FunCoup" id="A0A7M7G5C6">
    <property type="interactions" value="1106"/>
</dbReference>
<dbReference type="InterPro" id="IPR047260">
    <property type="entry name" value="ERCC1-like_central_dom"/>
</dbReference>
<dbReference type="GO" id="GO:0070522">
    <property type="term" value="C:ERCC4-ERCC1 complex"/>
    <property type="evidence" value="ECO:0007669"/>
    <property type="project" value="TreeGrafter"/>
</dbReference>
<comment type="subcellular location">
    <subcellularLocation>
        <location evidence="1">Nucleus</location>
    </subcellularLocation>
</comment>
<keyword evidence="3" id="KW-0227">DNA damage</keyword>
<dbReference type="EnsemblMetazoa" id="XM_001603924">
    <property type="protein sequence ID" value="XP_001603974"/>
    <property type="gene ID" value="LOC100120321"/>
</dbReference>
<feature type="region of interest" description="Disordered" evidence="9">
    <location>
        <begin position="40"/>
        <end position="61"/>
    </location>
</feature>
<keyword evidence="12" id="KW-1185">Reference proteome</keyword>
<dbReference type="GO" id="GO:0070914">
    <property type="term" value="P:UV-damage excision repair"/>
    <property type="evidence" value="ECO:0007669"/>
    <property type="project" value="TreeGrafter"/>
</dbReference>
<dbReference type="SUPFAM" id="SSF52980">
    <property type="entry name" value="Restriction endonuclease-like"/>
    <property type="match status" value="1"/>
</dbReference>
<evidence type="ECO:0000313" key="12">
    <source>
        <dbReference type="Proteomes" id="UP000002358"/>
    </source>
</evidence>
<dbReference type="Pfam" id="PF14520">
    <property type="entry name" value="HHH_5"/>
    <property type="match status" value="1"/>
</dbReference>
<evidence type="ECO:0000313" key="11">
    <source>
        <dbReference type="EnsemblMetazoa" id="XP_001603974"/>
    </source>
</evidence>
<dbReference type="SUPFAM" id="SSF47781">
    <property type="entry name" value="RuvA domain 2-like"/>
    <property type="match status" value="1"/>
</dbReference>
<dbReference type="GO" id="GO:0006302">
    <property type="term" value="P:double-strand break repair"/>
    <property type="evidence" value="ECO:0007669"/>
    <property type="project" value="UniProtKB-ARBA"/>
</dbReference>
<evidence type="ECO:0000256" key="8">
    <source>
        <dbReference type="ARBA" id="ARBA00071993"/>
    </source>
</evidence>
<evidence type="ECO:0000256" key="4">
    <source>
        <dbReference type="ARBA" id="ARBA00023125"/>
    </source>
</evidence>
<dbReference type="GO" id="GO:0032204">
    <property type="term" value="P:regulation of telomere maintenance"/>
    <property type="evidence" value="ECO:0007669"/>
    <property type="project" value="UniProtKB-ARBA"/>
</dbReference>
<dbReference type="SMR" id="A0A7M7G5C6"/>
<evidence type="ECO:0000256" key="6">
    <source>
        <dbReference type="ARBA" id="ARBA00023242"/>
    </source>
</evidence>
<dbReference type="Gene3D" id="1.10.150.20">
    <property type="entry name" value="5' to 3' exonuclease, C-terminal subdomain"/>
    <property type="match status" value="1"/>
</dbReference>
<dbReference type="GO" id="GO:0006289">
    <property type="term" value="P:nucleotide-excision repair"/>
    <property type="evidence" value="ECO:0007669"/>
    <property type="project" value="UniProtKB-ARBA"/>
</dbReference>
<comment type="function">
    <text evidence="7">Non-catalytic component of a structure-specific DNA repair endonuclease responsible for the 5'-incision during DNA repair. Responsible, in conjunction with SLX4, for the first step in the repair of interstrand cross-links (ICL). Participates in the processing of anaphase bridge-generating DNA structures, which consist in incompletely processed DNA lesions arising during S or G2 phase, and can result in cytokinesis failure. Also required for homology-directed repair (HDR) of DNA double-strand breaks, in conjunction with SLX4.</text>
</comment>
<keyword evidence="4" id="KW-0238">DNA-binding</keyword>
<keyword evidence="5" id="KW-0234">DNA repair</keyword>
<dbReference type="Proteomes" id="UP000002358">
    <property type="component" value="Chromosome 5"/>
</dbReference>
<name>A0A7M7G5C6_NASVI</name>
<feature type="region of interest" description="Disordered" evidence="9">
    <location>
        <begin position="1"/>
        <end position="22"/>
    </location>
</feature>
<dbReference type="OMA" id="PHCVLVH"/>
<reference evidence="11" key="1">
    <citation type="submission" date="2021-01" db="UniProtKB">
        <authorList>
            <consortium name="EnsemblMetazoa"/>
        </authorList>
    </citation>
    <scope>IDENTIFICATION</scope>
</reference>
<dbReference type="GO" id="GO:0003697">
    <property type="term" value="F:single-stranded DNA binding"/>
    <property type="evidence" value="ECO:0007669"/>
    <property type="project" value="TreeGrafter"/>
</dbReference>
<dbReference type="Gene3D" id="3.40.50.10130">
    <property type="match status" value="1"/>
</dbReference>
<dbReference type="PANTHER" id="PTHR12749">
    <property type="entry name" value="EXCISION REPAIR CROSS-COMPLEMENTING 1 ERCC1"/>
    <property type="match status" value="1"/>
</dbReference>
<evidence type="ECO:0000256" key="3">
    <source>
        <dbReference type="ARBA" id="ARBA00022763"/>
    </source>
</evidence>
<proteinExistence type="inferred from homology"/>
<sequence>MSSDKEISKDAPQEKKAKVDDANSFGAAFSNLKKSEFFKDELPESTKGESSKNKNTNLNPLLINPKQRGNPLLKHITSVPYEYSEIIPDYVVGKTSCILFLSLRYHQLNPDYIHERLKTLGSSYNLRVLLVQVDVAEPHHSLKHLTRICILADLTLMLAWSAEEAGKIIETYKAYENKPPDMIMERSDTAPHQKLINALTTVRSVNKTDAMTLLSTFGTFKDIIEAPSASLALCPGFGPQKAQRLNKTLHETFLRQKNTKD</sequence>
<dbReference type="InParanoid" id="A0A7M7G5C6"/>
<evidence type="ECO:0000256" key="2">
    <source>
        <dbReference type="ARBA" id="ARBA00008283"/>
    </source>
</evidence>